<evidence type="ECO:0000256" key="7">
    <source>
        <dbReference type="ARBA" id="ARBA00022927"/>
    </source>
</evidence>
<sequence length="356" mass="38144">MESVPEELKYLQPYLQRSQELQSREPVVSYYAKYYAAKLALSKGPKNKHTEKFVISLLDELETAKQQIGANEAITNDLVGYAHIENFGLKVFENADNEDRAGRASKKTAKTFLAASVFLELLKTFGDIDPDVAGKIKYAKWKATDIIKAIKEGRAPVPGPPGGEDTPMEGSDVPTGATDIVPGSNTTPPSTSAGASDPSQPFITHFPSPPSNFTAAIPPTSPQQDNLPSTTGFSVPDNTPPSVTPTFPQGDQSFSPPVNANNTADVSVPTFHISMPAPAPYQPVVSPVAAPTPSRQEIPTTVVPQQNLGPAEMAKAQKLAKFAISALTYDDVKTARENLLKALDTLGYNQSNNFGF</sequence>
<dbReference type="RefSeq" id="XP_051440810.1">
    <property type="nucleotide sequence ID" value="XM_051592084.1"/>
</dbReference>
<accession>A0AAD5HAS5</accession>
<keyword evidence="8" id="KW-0472">Membrane</keyword>
<evidence type="ECO:0000259" key="11">
    <source>
        <dbReference type="Pfam" id="PF18097"/>
    </source>
</evidence>
<dbReference type="InterPro" id="IPR041212">
    <property type="entry name" value="Vta1_C"/>
</dbReference>
<dbReference type="Gene3D" id="1.20.5.420">
    <property type="entry name" value="Immunoglobulin FC, subunit C"/>
    <property type="match status" value="1"/>
</dbReference>
<proteinExistence type="inferred from homology"/>
<gene>
    <name evidence="12" type="ORF">K450DRAFT_259978</name>
</gene>
<keyword evidence="6" id="KW-0967">Endosome</keyword>
<comment type="subcellular location">
    <subcellularLocation>
        <location evidence="2">Cytoplasm</location>
    </subcellularLocation>
    <subcellularLocation>
        <location evidence="1">Endosome membrane</location>
        <topology evidence="1">Peripheral membrane protein</topology>
    </subcellularLocation>
</comment>
<feature type="domain" description="Vta1/callose synthase N-terminal" evidence="10">
    <location>
        <begin position="11"/>
        <end position="152"/>
    </location>
</feature>
<dbReference type="InterPro" id="IPR039431">
    <property type="entry name" value="Vta1/CALS_N"/>
</dbReference>
<evidence type="ECO:0000313" key="13">
    <source>
        <dbReference type="Proteomes" id="UP001206595"/>
    </source>
</evidence>
<dbReference type="GO" id="GO:0015031">
    <property type="term" value="P:protein transport"/>
    <property type="evidence" value="ECO:0007669"/>
    <property type="project" value="UniProtKB-KW"/>
</dbReference>
<keyword evidence="5" id="KW-0963">Cytoplasm</keyword>
<dbReference type="Pfam" id="PF04652">
    <property type="entry name" value="Vta1"/>
    <property type="match status" value="1"/>
</dbReference>
<evidence type="ECO:0000256" key="5">
    <source>
        <dbReference type="ARBA" id="ARBA00022490"/>
    </source>
</evidence>
<keyword evidence="13" id="KW-1185">Reference proteome</keyword>
<comment type="caution">
    <text evidence="12">The sequence shown here is derived from an EMBL/GenBank/DDBJ whole genome shotgun (WGS) entry which is preliminary data.</text>
</comment>
<evidence type="ECO:0008006" key="14">
    <source>
        <dbReference type="Google" id="ProtNLM"/>
    </source>
</evidence>
<feature type="compositionally biased region" description="Polar residues" evidence="9">
    <location>
        <begin position="183"/>
        <end position="202"/>
    </location>
</feature>
<dbReference type="PANTHER" id="PTHR46009:SF1">
    <property type="entry name" value="VACUOLAR PROTEIN SORTING-ASSOCIATED PROTEIN VTA1 HOMOLOG"/>
    <property type="match status" value="1"/>
</dbReference>
<dbReference type="InterPro" id="IPR023175">
    <property type="entry name" value="Vta1/CALS_N_sf"/>
</dbReference>
<dbReference type="AlphaFoldDB" id="A0AAD5HAS5"/>
<dbReference type="Proteomes" id="UP001206595">
    <property type="component" value="Unassembled WGS sequence"/>
</dbReference>
<evidence type="ECO:0000313" key="12">
    <source>
        <dbReference type="EMBL" id="KAI8575806.1"/>
    </source>
</evidence>
<keyword evidence="7" id="KW-0653">Protein transport</keyword>
<evidence type="ECO:0000256" key="9">
    <source>
        <dbReference type="SAM" id="MobiDB-lite"/>
    </source>
</evidence>
<evidence type="ECO:0000256" key="8">
    <source>
        <dbReference type="ARBA" id="ARBA00023136"/>
    </source>
</evidence>
<reference evidence="12" key="1">
    <citation type="submission" date="2021-06" db="EMBL/GenBank/DDBJ databases">
        <authorList>
            <consortium name="DOE Joint Genome Institute"/>
            <person name="Mondo S.J."/>
            <person name="Amses K.R."/>
            <person name="Simmons D.R."/>
            <person name="Longcore J.E."/>
            <person name="Seto K."/>
            <person name="Alves G.H."/>
            <person name="Bonds A.E."/>
            <person name="Quandt C.A."/>
            <person name="Davis W.J."/>
            <person name="Chang Y."/>
            <person name="Letcher P.M."/>
            <person name="Powell M.J."/>
            <person name="Kuo A."/>
            <person name="Labutti K."/>
            <person name="Pangilinan J."/>
            <person name="Andreopoulos W."/>
            <person name="Tritt A."/>
            <person name="Riley R."/>
            <person name="Hundley H."/>
            <person name="Johnson J."/>
            <person name="Lipzen A."/>
            <person name="Barry K."/>
            <person name="Berbee M.L."/>
            <person name="Buchler N.E."/>
            <person name="Grigoriev I.V."/>
            <person name="Spatafora J.W."/>
            <person name="Stajich J.E."/>
            <person name="James T.Y."/>
        </authorList>
    </citation>
    <scope>NUCLEOTIDE SEQUENCE</scope>
    <source>
        <strain evidence="12">AG</strain>
    </source>
</reference>
<dbReference type="Pfam" id="PF18097">
    <property type="entry name" value="Vta1_C"/>
    <property type="match status" value="1"/>
</dbReference>
<evidence type="ECO:0000256" key="6">
    <source>
        <dbReference type="ARBA" id="ARBA00022753"/>
    </source>
</evidence>
<feature type="domain" description="Vta1 C-terminal" evidence="11">
    <location>
        <begin position="311"/>
        <end position="346"/>
    </location>
</feature>
<feature type="compositionally biased region" description="Polar residues" evidence="9">
    <location>
        <begin position="222"/>
        <end position="234"/>
    </location>
</feature>
<dbReference type="GO" id="GO:0010008">
    <property type="term" value="C:endosome membrane"/>
    <property type="evidence" value="ECO:0007669"/>
    <property type="project" value="UniProtKB-SubCell"/>
</dbReference>
<dbReference type="GO" id="GO:0032511">
    <property type="term" value="P:late endosome to vacuole transport via multivesicular body sorting pathway"/>
    <property type="evidence" value="ECO:0007669"/>
    <property type="project" value="InterPro"/>
</dbReference>
<evidence type="ECO:0000256" key="2">
    <source>
        <dbReference type="ARBA" id="ARBA00004496"/>
    </source>
</evidence>
<dbReference type="PANTHER" id="PTHR46009">
    <property type="entry name" value="VACUOLAR PROTEIN SORTING-ASSOCIATED PROTEIN VTA1 HOMOLOG"/>
    <property type="match status" value="1"/>
</dbReference>
<name>A0AAD5HAS5_UMBRA</name>
<dbReference type="EMBL" id="MU620969">
    <property type="protein sequence ID" value="KAI8575806.1"/>
    <property type="molecule type" value="Genomic_DNA"/>
</dbReference>
<reference evidence="12" key="2">
    <citation type="journal article" date="2022" name="Proc. Natl. Acad. Sci. U.S.A.">
        <title>Diploid-dominant life cycles characterize the early evolution of Fungi.</title>
        <authorList>
            <person name="Amses K.R."/>
            <person name="Simmons D.R."/>
            <person name="Longcore J.E."/>
            <person name="Mondo S.J."/>
            <person name="Seto K."/>
            <person name="Jeronimo G.H."/>
            <person name="Bonds A.E."/>
            <person name="Quandt C.A."/>
            <person name="Davis W.J."/>
            <person name="Chang Y."/>
            <person name="Federici B.A."/>
            <person name="Kuo A."/>
            <person name="LaButti K."/>
            <person name="Pangilinan J."/>
            <person name="Andreopoulos W."/>
            <person name="Tritt A."/>
            <person name="Riley R."/>
            <person name="Hundley H."/>
            <person name="Johnson J."/>
            <person name="Lipzen A."/>
            <person name="Barry K."/>
            <person name="Lang B.F."/>
            <person name="Cuomo C.A."/>
            <person name="Buchler N.E."/>
            <person name="Grigoriev I.V."/>
            <person name="Spatafora J.W."/>
            <person name="Stajich J.E."/>
            <person name="James T.Y."/>
        </authorList>
    </citation>
    <scope>NUCLEOTIDE SEQUENCE</scope>
    <source>
        <strain evidence="12">AG</strain>
    </source>
</reference>
<organism evidence="12 13">
    <name type="scientific">Umbelopsis ramanniana AG</name>
    <dbReference type="NCBI Taxonomy" id="1314678"/>
    <lineage>
        <taxon>Eukaryota</taxon>
        <taxon>Fungi</taxon>
        <taxon>Fungi incertae sedis</taxon>
        <taxon>Mucoromycota</taxon>
        <taxon>Mucoromycotina</taxon>
        <taxon>Umbelopsidomycetes</taxon>
        <taxon>Umbelopsidales</taxon>
        <taxon>Umbelopsidaceae</taxon>
        <taxon>Umbelopsis</taxon>
    </lineage>
</organism>
<evidence type="ECO:0000259" key="10">
    <source>
        <dbReference type="Pfam" id="PF04652"/>
    </source>
</evidence>
<dbReference type="GO" id="GO:0005771">
    <property type="term" value="C:multivesicular body"/>
    <property type="evidence" value="ECO:0007669"/>
    <property type="project" value="TreeGrafter"/>
</dbReference>
<dbReference type="InterPro" id="IPR044538">
    <property type="entry name" value="Vta1-like"/>
</dbReference>
<protein>
    <recommendedName>
        <fullName evidence="14">DUF605-domain-containing protein</fullName>
    </recommendedName>
</protein>
<comment type="similarity">
    <text evidence="3">Belongs to the VTA1 family.</text>
</comment>
<keyword evidence="4" id="KW-0813">Transport</keyword>
<feature type="region of interest" description="Disordered" evidence="9">
    <location>
        <begin position="152"/>
        <end position="234"/>
    </location>
</feature>
<evidence type="ECO:0000256" key="3">
    <source>
        <dbReference type="ARBA" id="ARBA00007895"/>
    </source>
</evidence>
<evidence type="ECO:0000256" key="1">
    <source>
        <dbReference type="ARBA" id="ARBA00004481"/>
    </source>
</evidence>
<dbReference type="GeneID" id="75917427"/>
<evidence type="ECO:0000256" key="4">
    <source>
        <dbReference type="ARBA" id="ARBA00022448"/>
    </source>
</evidence>
<dbReference type="Gene3D" id="1.25.40.270">
    <property type="entry name" value="Vacuolar protein sorting-associated protein vta1"/>
    <property type="match status" value="1"/>
</dbReference>